<proteinExistence type="predicted"/>
<accession>A0A0C2ILV8</accession>
<evidence type="ECO:0000313" key="1">
    <source>
        <dbReference type="EMBL" id="KIH85912.1"/>
    </source>
</evidence>
<dbReference type="SUPFAM" id="SSF51197">
    <property type="entry name" value="Clavaminate synthase-like"/>
    <property type="match status" value="1"/>
</dbReference>
<reference evidence="1 2" key="1">
    <citation type="submission" date="2015-01" db="EMBL/GenBank/DDBJ databases">
        <title>Complete genome of Pseudomonas batumici UCM B-321 producer of the batumin antibiotic with strong antistaphilococcal and potential anticancer activity.</title>
        <authorList>
            <person name="Klochko V.V."/>
            <person name="Zelena L.B."/>
            <person name="Elena K.A."/>
            <person name="Reva O.N."/>
        </authorList>
    </citation>
    <scope>NUCLEOTIDE SEQUENCE [LARGE SCALE GENOMIC DNA]</scope>
    <source>
        <strain evidence="1 2">UCM B-321</strain>
    </source>
</reference>
<dbReference type="RefSeq" id="WP_040063261.1">
    <property type="nucleotide sequence ID" value="NZ_JXDG01000003.1"/>
</dbReference>
<dbReference type="Gene3D" id="2.60.120.620">
    <property type="entry name" value="q2cbj1_9rhob like domain"/>
    <property type="match status" value="1"/>
</dbReference>
<dbReference type="Proteomes" id="UP000031535">
    <property type="component" value="Unassembled WGS sequence"/>
</dbReference>
<evidence type="ECO:0000313" key="2">
    <source>
        <dbReference type="Proteomes" id="UP000031535"/>
    </source>
</evidence>
<dbReference type="AlphaFoldDB" id="A0A0C2ILV8"/>
<dbReference type="PATRIC" id="fig|226910.6.peg.280"/>
<comment type="caution">
    <text evidence="1">The sequence shown here is derived from an EMBL/GenBank/DDBJ whole genome shotgun (WGS) entry which is preliminary data.</text>
</comment>
<protein>
    <recommendedName>
        <fullName evidence="3">Fe2OG dioxygenase domain-containing protein</fullName>
    </recommendedName>
</protein>
<sequence>MNLYINQLQKKADFKEAIYSGAIFLDTQLATAKKLCDFARESITLAFDGETDHQSLHKMMPVEEFVSRVTRLKGQFTNSQRVKDLIQAFIREIGIDPRDYIFDVPRLRVVPNYNYLHAGVSYAYKPHRDTWYGGVDCQINTWMPVYTIAPDQTMMINPGYFEKPLLNTSKDWSLNDWVNNQRHKAKDNLTEETRVHPVPLADIDTSSEIRIAGNTGEMLIFSGSHLHGTVPNYTEQTRFSVDFRLMHLDDLQHKRGAPNVDSACPDVGAGFKDYFHAHDFSNFQGIYQ</sequence>
<evidence type="ECO:0008006" key="3">
    <source>
        <dbReference type="Google" id="ProtNLM"/>
    </source>
</evidence>
<name>A0A0C2ILV8_9PSED</name>
<gene>
    <name evidence="1" type="ORF">UCMB321_0279</name>
</gene>
<dbReference type="STRING" id="226910.UCMB321_0279"/>
<dbReference type="EMBL" id="JXDG01000003">
    <property type="protein sequence ID" value="KIH85912.1"/>
    <property type="molecule type" value="Genomic_DNA"/>
</dbReference>
<organism evidence="1 2">
    <name type="scientific">Pseudomonas batumici</name>
    <dbReference type="NCBI Taxonomy" id="226910"/>
    <lineage>
        <taxon>Bacteria</taxon>
        <taxon>Pseudomonadati</taxon>
        <taxon>Pseudomonadota</taxon>
        <taxon>Gammaproteobacteria</taxon>
        <taxon>Pseudomonadales</taxon>
        <taxon>Pseudomonadaceae</taxon>
        <taxon>Pseudomonas</taxon>
    </lineage>
</organism>
<dbReference type="OrthoDB" id="9770845at2"/>
<keyword evidence="2" id="KW-1185">Reference proteome</keyword>